<accession>A0A1B6L387</accession>
<reference evidence="1" key="1">
    <citation type="submission" date="2015-11" db="EMBL/GenBank/DDBJ databases">
        <title>De novo transcriptome assembly of four potential Pierce s Disease insect vectors from Arizona vineyards.</title>
        <authorList>
            <person name="Tassone E.E."/>
        </authorList>
    </citation>
    <scope>NUCLEOTIDE SEQUENCE</scope>
</reference>
<evidence type="ECO:0008006" key="2">
    <source>
        <dbReference type="Google" id="ProtNLM"/>
    </source>
</evidence>
<sequence length="102" mass="11850">KTYSSRQHQFSHRISIDFEVTLVEEKNMITLTRKLKKDPGETKAATSNNTPKRASVRDKLLVKEVQEMEQMLPVTCRVKFDDPHSLHEFSLFVTPDEGFWIG</sequence>
<dbReference type="EMBL" id="GEBQ01021775">
    <property type="protein sequence ID" value="JAT18202.1"/>
    <property type="molecule type" value="Transcribed_RNA"/>
</dbReference>
<protein>
    <recommendedName>
        <fullName evidence="2">UBC core domain-containing protein</fullName>
    </recommendedName>
</protein>
<proteinExistence type="predicted"/>
<dbReference type="AlphaFoldDB" id="A0A1B6L387"/>
<feature type="non-terminal residue" evidence="1">
    <location>
        <position position="1"/>
    </location>
</feature>
<name>A0A1B6L387_9HEMI</name>
<feature type="non-terminal residue" evidence="1">
    <location>
        <position position="102"/>
    </location>
</feature>
<evidence type="ECO:0000313" key="1">
    <source>
        <dbReference type="EMBL" id="JAT18202.1"/>
    </source>
</evidence>
<gene>
    <name evidence="1" type="ORF">g.9306</name>
</gene>
<organism evidence="1">
    <name type="scientific">Graphocephala atropunctata</name>
    <dbReference type="NCBI Taxonomy" id="36148"/>
    <lineage>
        <taxon>Eukaryota</taxon>
        <taxon>Metazoa</taxon>
        <taxon>Ecdysozoa</taxon>
        <taxon>Arthropoda</taxon>
        <taxon>Hexapoda</taxon>
        <taxon>Insecta</taxon>
        <taxon>Pterygota</taxon>
        <taxon>Neoptera</taxon>
        <taxon>Paraneoptera</taxon>
        <taxon>Hemiptera</taxon>
        <taxon>Auchenorrhyncha</taxon>
        <taxon>Membracoidea</taxon>
        <taxon>Cicadellidae</taxon>
        <taxon>Cicadellinae</taxon>
        <taxon>Cicadellini</taxon>
        <taxon>Graphocephala</taxon>
    </lineage>
</organism>